<evidence type="ECO:0000259" key="13">
    <source>
        <dbReference type="PROSITE" id="PS50893"/>
    </source>
</evidence>
<keyword evidence="9" id="KW-0810">Translation regulation</keyword>
<dbReference type="GO" id="GO:0019843">
    <property type="term" value="F:rRNA binding"/>
    <property type="evidence" value="ECO:0007669"/>
    <property type="project" value="UniProtKB-KW"/>
</dbReference>
<keyword evidence="5" id="KW-0677">Repeat</keyword>
<keyword evidence="6" id="KW-0547">Nucleotide-binding</keyword>
<dbReference type="GO" id="GO:0000049">
    <property type="term" value="F:tRNA binding"/>
    <property type="evidence" value="ECO:0007669"/>
    <property type="project" value="UniProtKB-KW"/>
</dbReference>
<keyword evidence="12" id="KW-0175">Coiled coil</keyword>
<dbReference type="InterPro" id="IPR003439">
    <property type="entry name" value="ABC_transporter-like_ATP-bd"/>
</dbReference>
<keyword evidence="2" id="KW-0963">Cytoplasm</keyword>
<organism evidence="14 15">
    <name type="scientific">Sporosarcina thermotolerans</name>
    <dbReference type="NCBI Taxonomy" id="633404"/>
    <lineage>
        <taxon>Bacteria</taxon>
        <taxon>Bacillati</taxon>
        <taxon>Bacillota</taxon>
        <taxon>Bacilli</taxon>
        <taxon>Bacillales</taxon>
        <taxon>Caryophanaceae</taxon>
        <taxon>Sporosarcina</taxon>
    </lineage>
</organism>
<dbReference type="InterPro" id="IPR032524">
    <property type="entry name" value="ABC_tran_C"/>
</dbReference>
<dbReference type="InterPro" id="IPR017871">
    <property type="entry name" value="ABC_transporter-like_CS"/>
</dbReference>
<keyword evidence="7" id="KW-0378">Hydrolase</keyword>
<dbReference type="GO" id="GO:0006417">
    <property type="term" value="P:regulation of translation"/>
    <property type="evidence" value="ECO:0007669"/>
    <property type="project" value="UniProtKB-KW"/>
</dbReference>
<evidence type="ECO:0000256" key="11">
    <source>
        <dbReference type="ARBA" id="ARBA00022917"/>
    </source>
</evidence>
<feature type="domain" description="ABC transporter" evidence="13">
    <location>
        <begin position="4"/>
        <end position="262"/>
    </location>
</feature>
<accession>A0AAW9A440</accession>
<reference evidence="14 15" key="1">
    <citation type="submission" date="2023-06" db="EMBL/GenBank/DDBJ databases">
        <title>Sporosarcina sp. nov., isolated from Korean traditional fermented seafood 'Jeotgal'.</title>
        <authorList>
            <person name="Yang A.I."/>
            <person name="Shin N.-R."/>
        </authorList>
    </citation>
    <scope>NUCLEOTIDE SEQUENCE [LARGE SCALE GENOMIC DNA]</scope>
    <source>
        <strain evidence="14 15">KCTC43456</strain>
    </source>
</reference>
<dbReference type="PANTHER" id="PTHR42855">
    <property type="entry name" value="ABC TRANSPORTER ATP-BINDING SUBUNIT"/>
    <property type="match status" value="1"/>
</dbReference>
<dbReference type="PROSITE" id="PS50893">
    <property type="entry name" value="ABC_TRANSPORTER_2"/>
    <property type="match status" value="2"/>
</dbReference>
<dbReference type="SMART" id="SM00382">
    <property type="entry name" value="AAA"/>
    <property type="match status" value="2"/>
</dbReference>
<evidence type="ECO:0000256" key="8">
    <source>
        <dbReference type="ARBA" id="ARBA00022840"/>
    </source>
</evidence>
<proteinExistence type="inferred from homology"/>
<evidence type="ECO:0000256" key="9">
    <source>
        <dbReference type="ARBA" id="ARBA00022845"/>
    </source>
</evidence>
<dbReference type="InterPro" id="IPR037118">
    <property type="entry name" value="Val-tRNA_synth_C_sf"/>
</dbReference>
<dbReference type="Gene3D" id="1.10.287.380">
    <property type="entry name" value="Valyl-tRNA synthetase, C-terminal domain"/>
    <property type="match status" value="1"/>
</dbReference>
<dbReference type="InterPro" id="IPR051309">
    <property type="entry name" value="ABCF_ATPase"/>
</dbReference>
<comment type="similarity">
    <text evidence="1">Belongs to the ABC transporter superfamily. ABCF family. Translational throttle EttA subfamily.</text>
</comment>
<dbReference type="FunFam" id="3.40.50.300:FF:000183">
    <property type="entry name" value="ABC transporter ATP-binding protein yjjK"/>
    <property type="match status" value="1"/>
</dbReference>
<dbReference type="InterPro" id="IPR003593">
    <property type="entry name" value="AAA+_ATPase"/>
</dbReference>
<feature type="coiled-coil region" evidence="12">
    <location>
        <begin position="568"/>
        <end position="619"/>
    </location>
</feature>
<dbReference type="InterPro" id="IPR032781">
    <property type="entry name" value="ABC_tran_Xtn"/>
</dbReference>
<dbReference type="EMBL" id="JAUBDJ010000001">
    <property type="protein sequence ID" value="MDW0115379.1"/>
    <property type="molecule type" value="Genomic_DNA"/>
</dbReference>
<evidence type="ECO:0000256" key="12">
    <source>
        <dbReference type="SAM" id="Coils"/>
    </source>
</evidence>
<evidence type="ECO:0000256" key="6">
    <source>
        <dbReference type="ARBA" id="ARBA00022741"/>
    </source>
</evidence>
<dbReference type="Pfam" id="PF12848">
    <property type="entry name" value="ABC_tran_Xtn"/>
    <property type="match status" value="1"/>
</dbReference>
<dbReference type="RefSeq" id="WP_317939962.1">
    <property type="nucleotide sequence ID" value="NZ_JAUBDJ010000001.1"/>
</dbReference>
<dbReference type="FunFam" id="3.40.50.300:FF:000011">
    <property type="entry name" value="Putative ABC transporter ATP-binding component"/>
    <property type="match status" value="1"/>
</dbReference>
<protein>
    <submittedName>
        <fullName evidence="14">ABC-F family ATP-binding cassette domain-containing protein</fullName>
    </submittedName>
</protein>
<comment type="caution">
    <text evidence="14">The sequence shown here is derived from an EMBL/GenBank/DDBJ whole genome shotgun (WGS) entry which is preliminary data.</text>
</comment>
<keyword evidence="11" id="KW-0648">Protein biosynthesis</keyword>
<dbReference type="GO" id="GO:0006412">
    <property type="term" value="P:translation"/>
    <property type="evidence" value="ECO:0007669"/>
    <property type="project" value="UniProtKB-KW"/>
</dbReference>
<evidence type="ECO:0000256" key="1">
    <source>
        <dbReference type="ARBA" id="ARBA00005868"/>
    </source>
</evidence>
<dbReference type="Pfam" id="PF00005">
    <property type="entry name" value="ABC_tran"/>
    <property type="match status" value="2"/>
</dbReference>
<dbReference type="GO" id="GO:0003677">
    <property type="term" value="F:DNA binding"/>
    <property type="evidence" value="ECO:0007669"/>
    <property type="project" value="InterPro"/>
</dbReference>
<dbReference type="Proteomes" id="UP001271648">
    <property type="component" value="Unassembled WGS sequence"/>
</dbReference>
<feature type="domain" description="ABC transporter" evidence="13">
    <location>
        <begin position="320"/>
        <end position="538"/>
    </location>
</feature>
<evidence type="ECO:0000256" key="4">
    <source>
        <dbReference type="ARBA" id="ARBA00022730"/>
    </source>
</evidence>
<evidence type="ECO:0000256" key="5">
    <source>
        <dbReference type="ARBA" id="ARBA00022737"/>
    </source>
</evidence>
<gene>
    <name evidence="14" type="ORF">QTL97_00295</name>
</gene>
<dbReference type="SUPFAM" id="SSF52540">
    <property type="entry name" value="P-loop containing nucleoside triphosphate hydrolases"/>
    <property type="match status" value="2"/>
</dbReference>
<evidence type="ECO:0000313" key="14">
    <source>
        <dbReference type="EMBL" id="MDW0115379.1"/>
    </source>
</evidence>
<dbReference type="GO" id="GO:0016887">
    <property type="term" value="F:ATP hydrolysis activity"/>
    <property type="evidence" value="ECO:0007669"/>
    <property type="project" value="InterPro"/>
</dbReference>
<dbReference type="CDD" id="cd03221">
    <property type="entry name" value="ABCF_EF-3"/>
    <property type="match status" value="2"/>
</dbReference>
<sequence length="629" mass="71589">MSQLIVEKLTKSVGEKTLFRDVSFTIVQGEKVGLIGINGTGKSTLLSIIAGTEESDSMKKEHPNNYTISYLPQVPNINHDKTVMETVFMSDAPIIKLNLEYEHALAALTDDPSSEEKLQRFSRMQNEMDARSAWDLNTKARMVLTKLGIETFNKRMGELSGGQQKRVSLAKVLIEPADLLLLDEPTNHLDVQSITWLQDYLKNEKAAVVFITHDRYFLDAVPTHIYELADKTLYAHSGNFADYLESKAIREEMAEATDAKNRNRYRNELKWIRRGAKARSTKQKARIGRFEDLEEKVKKDNSSTNMDVALKTSRLGRKVIELHEVSKSYGDRKVIDGFNCLLQSGDRIAMVGPNGAGKTTLMKLIAKELEPDSGYLEMGTTVKIAHFHQQLPEMDGSKRIIEYIRETSNDIEDSNGIRISATQMLERFLFPTSSHGTPIGKLSGGERKRLYLLKLLMEQPNVLLLDEPTNDLDIETLSVLESFIDTFPGVVLTISHDRFFLDRTSTKLWVLDGSGNIETLYSIYTDYLEEKALQKTEEPKIEKSVPTRTAIEPEKPKKRMTYSEKMEWETIESDIEKKEEEIAATEAEMMSSGANYDRVSELTKQLDKLNAEYEHLIERWTYLQEIAES</sequence>
<keyword evidence="3" id="KW-0820">tRNA-binding</keyword>
<evidence type="ECO:0000256" key="2">
    <source>
        <dbReference type="ARBA" id="ARBA00022490"/>
    </source>
</evidence>
<dbReference type="Pfam" id="PF16326">
    <property type="entry name" value="ABC_tran_CTD"/>
    <property type="match status" value="1"/>
</dbReference>
<keyword evidence="4" id="KW-0699">rRNA-binding</keyword>
<name>A0AAW9A440_9BACL</name>
<dbReference type="Gene3D" id="3.40.50.300">
    <property type="entry name" value="P-loop containing nucleotide triphosphate hydrolases"/>
    <property type="match status" value="2"/>
</dbReference>
<evidence type="ECO:0000313" key="15">
    <source>
        <dbReference type="Proteomes" id="UP001271648"/>
    </source>
</evidence>
<dbReference type="PANTHER" id="PTHR42855:SF1">
    <property type="entry name" value="ABC TRANSPORTER DOMAIN-CONTAINING PROTEIN"/>
    <property type="match status" value="1"/>
</dbReference>
<dbReference type="PROSITE" id="PS00211">
    <property type="entry name" value="ABC_TRANSPORTER_1"/>
    <property type="match status" value="1"/>
</dbReference>
<keyword evidence="10" id="KW-0694">RNA-binding</keyword>
<keyword evidence="8 14" id="KW-0067">ATP-binding</keyword>
<dbReference type="AlphaFoldDB" id="A0AAW9A440"/>
<keyword evidence="15" id="KW-1185">Reference proteome</keyword>
<evidence type="ECO:0000256" key="10">
    <source>
        <dbReference type="ARBA" id="ARBA00022884"/>
    </source>
</evidence>
<evidence type="ECO:0000256" key="7">
    <source>
        <dbReference type="ARBA" id="ARBA00022801"/>
    </source>
</evidence>
<evidence type="ECO:0000256" key="3">
    <source>
        <dbReference type="ARBA" id="ARBA00022555"/>
    </source>
</evidence>
<dbReference type="GO" id="GO:0005524">
    <property type="term" value="F:ATP binding"/>
    <property type="evidence" value="ECO:0007669"/>
    <property type="project" value="UniProtKB-KW"/>
</dbReference>
<dbReference type="InterPro" id="IPR027417">
    <property type="entry name" value="P-loop_NTPase"/>
</dbReference>